<name>A0A081MYL4_9GAMM</name>
<proteinExistence type="predicted"/>
<comment type="caution">
    <text evidence="1">The sequence shown here is derived from an EMBL/GenBank/DDBJ whole genome shotgun (WGS) entry which is preliminary data.</text>
</comment>
<evidence type="ECO:0000313" key="1">
    <source>
        <dbReference type="EMBL" id="KEQ11287.1"/>
    </source>
</evidence>
<dbReference type="Proteomes" id="UP000028006">
    <property type="component" value="Unassembled WGS sequence"/>
</dbReference>
<reference evidence="1 2" key="1">
    <citation type="submission" date="2014-06" db="EMBL/GenBank/DDBJ databases">
        <title>Whole Genome Sequences of Three Symbiotic Endozoicomonas Bacteria.</title>
        <authorList>
            <person name="Neave M.J."/>
            <person name="Apprill A."/>
            <person name="Voolstra C.R."/>
        </authorList>
    </citation>
    <scope>NUCLEOTIDE SEQUENCE [LARGE SCALE GENOMIC DNA]</scope>
    <source>
        <strain evidence="1 2">LMG 24815</strain>
    </source>
</reference>
<dbReference type="RefSeq" id="WP_034879992.1">
    <property type="nucleotide sequence ID" value="NZ_JOKG01000009.1"/>
</dbReference>
<gene>
    <name evidence="1" type="ORF">GZ77_26095</name>
</gene>
<keyword evidence="2" id="KW-1185">Reference proteome</keyword>
<sequence length="233" mass="26191">MATVYRGRNSDGSGSSLKMGVSRDIRDITARIQATPKQIGTAAERASKETLNWLRVRISRDLAGELGVVQKALKSRMSVKTVGEGSDRAIILWLGTASIPLEKVGTVRQTKKGVKAGKLPLVQGAFYKAVYDSEKKVWIRAHRHRNWLGGNNLPDGIGRLSSKQYKSYKYHPAYQAAGVGGNYDNSRFPVMRLGLSIEDRAHEILKRWSRQVESRFRTVFERNLNHVVNNERK</sequence>
<dbReference type="AlphaFoldDB" id="A0A081MYL4"/>
<evidence type="ECO:0000313" key="2">
    <source>
        <dbReference type="Proteomes" id="UP000028006"/>
    </source>
</evidence>
<organism evidence="1 2">
    <name type="scientific">Endozoicomonas montiporae</name>
    <dbReference type="NCBI Taxonomy" id="1027273"/>
    <lineage>
        <taxon>Bacteria</taxon>
        <taxon>Pseudomonadati</taxon>
        <taxon>Pseudomonadota</taxon>
        <taxon>Gammaproteobacteria</taxon>
        <taxon>Oceanospirillales</taxon>
        <taxon>Endozoicomonadaceae</taxon>
        <taxon>Endozoicomonas</taxon>
    </lineage>
</organism>
<accession>A0A081MYL4</accession>
<protein>
    <submittedName>
        <fullName evidence="1">Uncharacterized protein</fullName>
    </submittedName>
</protein>
<dbReference type="EMBL" id="JOKG01000009">
    <property type="protein sequence ID" value="KEQ11287.1"/>
    <property type="molecule type" value="Genomic_DNA"/>
</dbReference>